<comment type="caution">
    <text evidence="1">The sequence shown here is derived from an EMBL/GenBank/DDBJ whole genome shotgun (WGS) entry which is preliminary data.</text>
</comment>
<sequence>MTTWITPSEAERHVAGALGSGALLSGAARQRLYGWFWQGKVRLIALEVEKWVDKARPAMSPVDAKPGGDPVRAALKLGILNASELPLEHSMVTEVQVSASDWLAAAEAGFDEQDFWQASELSHRLATQRHPLARIVYSGVRIAMEDVERRLQIDGLTPLGVAHSNVRDEAHVPPFNDDERREWMETCEIADGDEAHREYKRHPRFDGTKQSAWRIEWRSVHGRPRGRPPKS</sequence>
<name>A0ABS5W3B0_9SPHN</name>
<gene>
    <name evidence="1" type="ORF">KK137_06430</name>
</gene>
<organism evidence="1 2">
    <name type="scientific">Croceibacterium selenioxidans</name>
    <dbReference type="NCBI Taxonomy" id="2838833"/>
    <lineage>
        <taxon>Bacteria</taxon>
        <taxon>Pseudomonadati</taxon>
        <taxon>Pseudomonadota</taxon>
        <taxon>Alphaproteobacteria</taxon>
        <taxon>Sphingomonadales</taxon>
        <taxon>Erythrobacteraceae</taxon>
        <taxon>Croceibacterium</taxon>
    </lineage>
</organism>
<accession>A0ABS5W3B0</accession>
<dbReference type="EMBL" id="JAHFVK010000001">
    <property type="protein sequence ID" value="MBT2133966.1"/>
    <property type="molecule type" value="Genomic_DNA"/>
</dbReference>
<evidence type="ECO:0000313" key="1">
    <source>
        <dbReference type="EMBL" id="MBT2133966.1"/>
    </source>
</evidence>
<dbReference type="Proteomes" id="UP000811255">
    <property type="component" value="Unassembled WGS sequence"/>
</dbReference>
<protein>
    <recommendedName>
        <fullName evidence="3">HEPN domain-containing protein</fullName>
    </recommendedName>
</protein>
<evidence type="ECO:0008006" key="3">
    <source>
        <dbReference type="Google" id="ProtNLM"/>
    </source>
</evidence>
<proteinExistence type="predicted"/>
<keyword evidence="2" id="KW-1185">Reference proteome</keyword>
<dbReference type="RefSeq" id="WP_214535331.1">
    <property type="nucleotide sequence ID" value="NZ_JAHFVK010000001.1"/>
</dbReference>
<reference evidence="1 2" key="1">
    <citation type="submission" date="2021-05" db="EMBL/GenBank/DDBJ databases">
        <title>Croceibacterium sp. LX-88 genome sequence.</title>
        <authorList>
            <person name="Luo X."/>
        </authorList>
    </citation>
    <scope>NUCLEOTIDE SEQUENCE [LARGE SCALE GENOMIC DNA]</scope>
    <source>
        <strain evidence="1 2">LX-88</strain>
    </source>
</reference>
<evidence type="ECO:0000313" key="2">
    <source>
        <dbReference type="Proteomes" id="UP000811255"/>
    </source>
</evidence>